<dbReference type="InterPro" id="IPR001452">
    <property type="entry name" value="SH3_domain"/>
</dbReference>
<feature type="domain" description="SH3" evidence="3">
    <location>
        <begin position="9"/>
        <end position="70"/>
    </location>
</feature>
<dbReference type="PANTHER" id="PTHR45653">
    <property type="entry name" value="DEDICATOR OF CYTOKINESIS"/>
    <property type="match status" value="1"/>
</dbReference>
<dbReference type="GO" id="GO:0007520">
    <property type="term" value="P:myoblast fusion"/>
    <property type="evidence" value="ECO:0007669"/>
    <property type="project" value="TreeGrafter"/>
</dbReference>
<keyword evidence="1 2" id="KW-0728">SH3 domain</keyword>
<dbReference type="GO" id="GO:0005085">
    <property type="term" value="F:guanyl-nucleotide exchange factor activity"/>
    <property type="evidence" value="ECO:0007669"/>
    <property type="project" value="InterPro"/>
</dbReference>
<evidence type="ECO:0000313" key="5">
    <source>
        <dbReference type="Proteomes" id="UP000801492"/>
    </source>
</evidence>
<dbReference type="GO" id="GO:0007264">
    <property type="term" value="P:small GTPase-mediated signal transduction"/>
    <property type="evidence" value="ECO:0007669"/>
    <property type="project" value="InterPro"/>
</dbReference>
<comment type="caution">
    <text evidence="4">The sequence shown here is derived from an EMBL/GenBank/DDBJ whole genome shotgun (WGS) entry which is preliminary data.</text>
</comment>
<name>A0A8K0D723_IGNLU</name>
<dbReference type="GO" id="GO:0031267">
    <property type="term" value="F:small GTPase binding"/>
    <property type="evidence" value="ECO:0007669"/>
    <property type="project" value="TreeGrafter"/>
</dbReference>
<evidence type="ECO:0000259" key="3">
    <source>
        <dbReference type="PROSITE" id="PS50002"/>
    </source>
</evidence>
<proteinExistence type="predicted"/>
<dbReference type="OrthoDB" id="18896at2759"/>
<dbReference type="GO" id="GO:0016477">
    <property type="term" value="P:cell migration"/>
    <property type="evidence" value="ECO:0007669"/>
    <property type="project" value="TreeGrafter"/>
</dbReference>
<dbReference type="Gene3D" id="1.20.1270.350">
    <property type="entry name" value="Dedicator of cytokinesis N-terminal subdomain"/>
    <property type="match status" value="1"/>
</dbReference>
<dbReference type="Gene3D" id="2.30.30.40">
    <property type="entry name" value="SH3 Domains"/>
    <property type="match status" value="1"/>
</dbReference>
<dbReference type="PANTHER" id="PTHR45653:SF10">
    <property type="entry name" value="MYOBLAST CITY, ISOFORM B"/>
    <property type="match status" value="1"/>
</dbReference>
<dbReference type="SMART" id="SM00326">
    <property type="entry name" value="SH3"/>
    <property type="match status" value="1"/>
</dbReference>
<dbReference type="AlphaFoldDB" id="A0A8K0D723"/>
<dbReference type="Pfam" id="PF07653">
    <property type="entry name" value="SH3_2"/>
    <property type="match status" value="1"/>
</dbReference>
<protein>
    <recommendedName>
        <fullName evidence="3">SH3 domain-containing protein</fullName>
    </recommendedName>
</protein>
<dbReference type="SUPFAM" id="SSF50044">
    <property type="entry name" value="SH3-domain"/>
    <property type="match status" value="1"/>
</dbReference>
<dbReference type="GO" id="GO:0005737">
    <property type="term" value="C:cytoplasm"/>
    <property type="evidence" value="ECO:0007669"/>
    <property type="project" value="TreeGrafter"/>
</dbReference>
<dbReference type="EMBL" id="VTPC01005723">
    <property type="protein sequence ID" value="KAF2895705.1"/>
    <property type="molecule type" value="Genomic_DNA"/>
</dbReference>
<dbReference type="Proteomes" id="UP000801492">
    <property type="component" value="Unassembled WGS sequence"/>
</dbReference>
<dbReference type="InterPro" id="IPR026791">
    <property type="entry name" value="DOCK"/>
</dbReference>
<dbReference type="CDD" id="cd11872">
    <property type="entry name" value="SH3_DOCK_AB"/>
    <property type="match status" value="1"/>
</dbReference>
<evidence type="ECO:0000256" key="1">
    <source>
        <dbReference type="ARBA" id="ARBA00022443"/>
    </source>
</evidence>
<accession>A0A8K0D723</accession>
<dbReference type="GO" id="GO:0005886">
    <property type="term" value="C:plasma membrane"/>
    <property type="evidence" value="ECO:0007669"/>
    <property type="project" value="TreeGrafter"/>
</dbReference>
<reference evidence="4" key="1">
    <citation type="submission" date="2019-08" db="EMBL/GenBank/DDBJ databases">
        <title>The genome of the North American firefly Photinus pyralis.</title>
        <authorList>
            <consortium name="Photinus pyralis genome working group"/>
            <person name="Fallon T.R."/>
            <person name="Sander Lower S.E."/>
            <person name="Weng J.-K."/>
        </authorList>
    </citation>
    <scope>NUCLEOTIDE SEQUENCE</scope>
    <source>
        <strain evidence="4">TRF0915ILg1</strain>
        <tissue evidence="4">Whole body</tissue>
    </source>
</reference>
<organism evidence="4 5">
    <name type="scientific">Ignelater luminosus</name>
    <name type="common">Cucubano</name>
    <name type="synonym">Pyrophorus luminosus</name>
    <dbReference type="NCBI Taxonomy" id="2038154"/>
    <lineage>
        <taxon>Eukaryota</taxon>
        <taxon>Metazoa</taxon>
        <taxon>Ecdysozoa</taxon>
        <taxon>Arthropoda</taxon>
        <taxon>Hexapoda</taxon>
        <taxon>Insecta</taxon>
        <taxon>Pterygota</taxon>
        <taxon>Neoptera</taxon>
        <taxon>Endopterygota</taxon>
        <taxon>Coleoptera</taxon>
        <taxon>Polyphaga</taxon>
        <taxon>Elateriformia</taxon>
        <taxon>Elateroidea</taxon>
        <taxon>Elateridae</taxon>
        <taxon>Agrypninae</taxon>
        <taxon>Pyrophorini</taxon>
        <taxon>Ignelater</taxon>
    </lineage>
</organism>
<sequence length="125" mass="14726">MSGWQAVTEDRCYGIVIYNFTSNEDCKLRLNVGETVHILEEEENWYFGYATSNRIVQGVFPKSYIHITECMIDKSGPNPVFIPKQPQIVHEITTVLREWGTHWKHLYVVSVLIFCNLYNYCRNFK</sequence>
<dbReference type="InterPro" id="IPR036028">
    <property type="entry name" value="SH3-like_dom_sf"/>
</dbReference>
<keyword evidence="5" id="KW-1185">Reference proteome</keyword>
<gene>
    <name evidence="4" type="ORF">ILUMI_10485</name>
</gene>
<evidence type="ECO:0000313" key="4">
    <source>
        <dbReference type="EMBL" id="KAF2895705.1"/>
    </source>
</evidence>
<dbReference type="InterPro" id="IPR042455">
    <property type="entry name" value="DOCK_N_sub1"/>
</dbReference>
<dbReference type="PROSITE" id="PS50002">
    <property type="entry name" value="SH3"/>
    <property type="match status" value="1"/>
</dbReference>
<evidence type="ECO:0000256" key="2">
    <source>
        <dbReference type="PROSITE-ProRule" id="PRU00192"/>
    </source>
</evidence>